<comment type="caution">
    <text evidence="3">The sequence shown here is derived from an EMBL/GenBank/DDBJ whole genome shotgun (WGS) entry which is preliminary data.</text>
</comment>
<dbReference type="OrthoDB" id="5570802at2"/>
<evidence type="ECO:0000259" key="2">
    <source>
        <dbReference type="PROSITE" id="PS51502"/>
    </source>
</evidence>
<feature type="compositionally biased region" description="Basic and acidic residues" evidence="1">
    <location>
        <begin position="1"/>
        <end position="11"/>
    </location>
</feature>
<dbReference type="SUPFAM" id="SSF54909">
    <property type="entry name" value="Dimeric alpha+beta barrel"/>
    <property type="match status" value="1"/>
</dbReference>
<dbReference type="AlphaFoldDB" id="A0A077LXI5"/>
<dbReference type="Proteomes" id="UP000035721">
    <property type="component" value="Unassembled WGS sequence"/>
</dbReference>
<feature type="region of interest" description="Disordered" evidence="1">
    <location>
        <begin position="1"/>
        <end position="23"/>
    </location>
</feature>
<proteinExistence type="predicted"/>
<keyword evidence="4" id="KW-1185">Reference proteome</keyword>
<gene>
    <name evidence="3" type="ORF">BN12_1360023</name>
</gene>
<protein>
    <recommendedName>
        <fullName evidence="2">Stress-response A/B barrel domain-containing protein</fullName>
    </recommendedName>
</protein>
<dbReference type="Pfam" id="PF07876">
    <property type="entry name" value="Dabb"/>
    <property type="match status" value="1"/>
</dbReference>
<dbReference type="InterPro" id="IPR011008">
    <property type="entry name" value="Dimeric_a/b-barrel"/>
</dbReference>
<evidence type="ECO:0000256" key="1">
    <source>
        <dbReference type="SAM" id="MobiDB-lite"/>
    </source>
</evidence>
<evidence type="ECO:0000313" key="3">
    <source>
        <dbReference type="EMBL" id="CCH76635.1"/>
    </source>
</evidence>
<reference evidence="3 4" key="1">
    <citation type="journal article" date="2013" name="ISME J.">
        <title>A metabolic model for members of the genus Tetrasphaera involved in enhanced biological phosphorus removal.</title>
        <authorList>
            <person name="Kristiansen R."/>
            <person name="Nguyen H.T.T."/>
            <person name="Saunders A.M."/>
            <person name="Nielsen J.L."/>
            <person name="Wimmer R."/>
            <person name="Le V.Q."/>
            <person name="McIlroy S.J."/>
            <person name="Petrovski S."/>
            <person name="Seviour R.J."/>
            <person name="Calteau A."/>
            <person name="Nielsen K.L."/>
            <person name="Nielsen P.H."/>
        </authorList>
    </citation>
    <scope>NUCLEOTIDE SEQUENCE [LARGE SCALE GENOMIC DNA]</scope>
    <source>
        <strain evidence="3 4">T1-X7</strain>
    </source>
</reference>
<accession>A0A077LXI5</accession>
<sequence length="127" mass="14195">MPDPGGHEPKPTRSLTHSTADGRKDTIMAIQQVTLSWLKEPDNEDHIRRLTEAAEKLKEIPGVCEVSIHPCARLGRPSQDETFHSALVVRFESAEAARAYGPHPLHVRAAELSQELTTQVRSYSYEL</sequence>
<organism evidence="3 4">
    <name type="scientific">Nostocoides japonicum T1-X7</name>
    <dbReference type="NCBI Taxonomy" id="1194083"/>
    <lineage>
        <taxon>Bacteria</taxon>
        <taxon>Bacillati</taxon>
        <taxon>Actinomycetota</taxon>
        <taxon>Actinomycetes</taxon>
        <taxon>Micrococcales</taxon>
        <taxon>Intrasporangiaceae</taxon>
        <taxon>Nostocoides</taxon>
    </lineage>
</organism>
<dbReference type="STRING" id="1194083.BN12_1360023"/>
<dbReference type="EMBL" id="CAJB01000042">
    <property type="protein sequence ID" value="CCH76635.1"/>
    <property type="molecule type" value="Genomic_DNA"/>
</dbReference>
<evidence type="ECO:0000313" key="4">
    <source>
        <dbReference type="Proteomes" id="UP000035721"/>
    </source>
</evidence>
<dbReference type="InterPro" id="IPR013097">
    <property type="entry name" value="Dabb"/>
</dbReference>
<feature type="domain" description="Stress-response A/B barrel" evidence="2">
    <location>
        <begin position="30"/>
        <end position="125"/>
    </location>
</feature>
<dbReference type="PROSITE" id="PS51502">
    <property type="entry name" value="S_R_A_B_BARREL"/>
    <property type="match status" value="1"/>
</dbReference>
<name>A0A077LXI5_9MICO</name>
<dbReference type="SMART" id="SM00886">
    <property type="entry name" value="Dabb"/>
    <property type="match status" value="1"/>
</dbReference>
<dbReference type="Gene3D" id="3.30.70.100">
    <property type="match status" value="1"/>
</dbReference>